<dbReference type="Proteomes" id="UP000192042">
    <property type="component" value="Chromosome I"/>
</dbReference>
<gene>
    <name evidence="1" type="ORF">NSJP_1505</name>
</gene>
<protein>
    <submittedName>
        <fullName evidence="1">Uncharacterized protein</fullName>
    </submittedName>
</protein>
<keyword evidence="2" id="KW-1185">Reference proteome</keyword>
<dbReference type="EMBL" id="LT828648">
    <property type="protein sequence ID" value="SLM47677.1"/>
    <property type="molecule type" value="Genomic_DNA"/>
</dbReference>
<evidence type="ECO:0000313" key="2">
    <source>
        <dbReference type="Proteomes" id="UP000192042"/>
    </source>
</evidence>
<dbReference type="KEGG" id="nja:NSJP_1505"/>
<evidence type="ECO:0000313" key="1">
    <source>
        <dbReference type="EMBL" id="SLM47677.1"/>
    </source>
</evidence>
<name>A0A1W1I3T1_9BACT</name>
<dbReference type="AlphaFoldDB" id="A0A1W1I3T1"/>
<accession>A0A1W1I3T1</accession>
<dbReference type="RefSeq" id="WP_155969958.1">
    <property type="nucleotide sequence ID" value="NZ_LT828648.1"/>
</dbReference>
<sequence>MYSTGMIAGTTQTKRRGLRTETSLIATCCVCGLLRSKKTHSQDPDRWVTRRAYEQTYGVSLVGSPFTHTYCSGCHADFMQRAKPEKHNLMPATPYGE</sequence>
<reference evidence="1 2" key="1">
    <citation type="submission" date="2017-03" db="EMBL/GenBank/DDBJ databases">
        <authorList>
            <person name="Afonso C.L."/>
            <person name="Miller P.J."/>
            <person name="Scott M.A."/>
            <person name="Spackman E."/>
            <person name="Goraichik I."/>
            <person name="Dimitrov K.M."/>
            <person name="Suarez D.L."/>
            <person name="Swayne D.E."/>
        </authorList>
    </citation>
    <scope>NUCLEOTIDE SEQUENCE [LARGE SCALE GENOMIC DNA]</scope>
    <source>
        <strain evidence="1">Genome sequencing of Nitrospira japonica strain NJ11</strain>
    </source>
</reference>
<organism evidence="1 2">
    <name type="scientific">Nitrospira japonica</name>
    <dbReference type="NCBI Taxonomy" id="1325564"/>
    <lineage>
        <taxon>Bacteria</taxon>
        <taxon>Pseudomonadati</taxon>
        <taxon>Nitrospirota</taxon>
        <taxon>Nitrospiria</taxon>
        <taxon>Nitrospirales</taxon>
        <taxon>Nitrospiraceae</taxon>
        <taxon>Nitrospira</taxon>
    </lineage>
</organism>
<proteinExistence type="predicted"/>
<dbReference type="OrthoDB" id="2645267at2"/>